<dbReference type="AlphaFoldDB" id="A0A1E3H4W6"/>
<dbReference type="EMBL" id="MCRJ01000027">
    <property type="protein sequence ID" value="ODN71195.1"/>
    <property type="molecule type" value="Genomic_DNA"/>
</dbReference>
<evidence type="ECO:0000256" key="5">
    <source>
        <dbReference type="SAM" id="MobiDB-lite"/>
    </source>
</evidence>
<name>A0A1E3H4W6_9HYPH</name>
<dbReference type="GO" id="GO:0008757">
    <property type="term" value="F:S-adenosylmethionine-dependent methyltransferase activity"/>
    <property type="evidence" value="ECO:0007669"/>
    <property type="project" value="UniProtKB-ARBA"/>
</dbReference>
<dbReference type="PROSITE" id="PS51143">
    <property type="entry name" value="MT_A70"/>
    <property type="match status" value="1"/>
</dbReference>
<keyword evidence="3" id="KW-0949">S-adenosyl-L-methionine</keyword>
<dbReference type="PANTHER" id="PTHR12829">
    <property type="entry name" value="N6-ADENOSINE-METHYLTRANSFERASE"/>
    <property type="match status" value="1"/>
</dbReference>
<evidence type="ECO:0000313" key="7">
    <source>
        <dbReference type="Proteomes" id="UP000094622"/>
    </source>
</evidence>
<reference evidence="6 7" key="1">
    <citation type="submission" date="2016-07" db="EMBL/GenBank/DDBJ databases">
        <title>Draft Genome Sequence of Methylobrevis pamukkalensis PK2.</title>
        <authorList>
            <person name="Vasilenko O.V."/>
            <person name="Doronina N.V."/>
            <person name="Shmareva M.N."/>
            <person name="Tarlachkov S.V."/>
            <person name="Mustakhimov I."/>
            <person name="Trotsenko Y.A."/>
        </authorList>
    </citation>
    <scope>NUCLEOTIDE SEQUENCE [LARGE SCALE GENOMIC DNA]</scope>
    <source>
        <strain evidence="6 7">PK2</strain>
    </source>
</reference>
<dbReference type="Pfam" id="PF05063">
    <property type="entry name" value="MT-A70"/>
    <property type="match status" value="1"/>
</dbReference>
<evidence type="ECO:0000256" key="1">
    <source>
        <dbReference type="ARBA" id="ARBA00022603"/>
    </source>
</evidence>
<evidence type="ECO:0000313" key="6">
    <source>
        <dbReference type="EMBL" id="ODN71195.1"/>
    </source>
</evidence>
<evidence type="ECO:0000256" key="2">
    <source>
        <dbReference type="ARBA" id="ARBA00022679"/>
    </source>
</evidence>
<comment type="caution">
    <text evidence="6">The sequence shown here is derived from an EMBL/GenBank/DDBJ whole genome shotgun (WGS) entry which is preliminary data.</text>
</comment>
<keyword evidence="7" id="KW-1185">Reference proteome</keyword>
<gene>
    <name evidence="6" type="ORF">A6302_01484</name>
</gene>
<dbReference type="InterPro" id="IPR007757">
    <property type="entry name" value="MT-A70-like"/>
</dbReference>
<keyword evidence="1" id="KW-0489">Methyltransferase</keyword>
<keyword evidence="2" id="KW-0808">Transferase</keyword>
<evidence type="ECO:0000256" key="4">
    <source>
        <dbReference type="PROSITE-ProRule" id="PRU00489"/>
    </source>
</evidence>
<dbReference type="RefSeq" id="WP_069306383.1">
    <property type="nucleotide sequence ID" value="NZ_MCRJ01000027.1"/>
</dbReference>
<feature type="region of interest" description="Disordered" evidence="5">
    <location>
        <begin position="127"/>
        <end position="198"/>
    </location>
</feature>
<dbReference type="GO" id="GO:0032259">
    <property type="term" value="P:methylation"/>
    <property type="evidence" value="ECO:0007669"/>
    <property type="project" value="UniProtKB-KW"/>
</dbReference>
<evidence type="ECO:0000256" key="3">
    <source>
        <dbReference type="ARBA" id="ARBA00022691"/>
    </source>
</evidence>
<accession>A0A1E3H4W6</accession>
<dbReference type="GO" id="GO:0008173">
    <property type="term" value="F:RNA methyltransferase activity"/>
    <property type="evidence" value="ECO:0007669"/>
    <property type="project" value="UniProtKB-ARBA"/>
</dbReference>
<sequence>MWSTWPHLPMAIETVKAWGFRYVTGGSWHKTTAAGKTCFGTGYVLRSASEPFLVGAIGAPKIVSRSERGVILTEALEEIPSHLEGVRREHSRKPPAMRAMLERLRPQAFGCELFGREPWPGFEVWGDEADKFEGGQKPARRSRRPLTRPSGTLSREGEGPCRRHPTCSGRTCPGRTGLEVRHERVLASGGRDAAGHSR</sequence>
<dbReference type="Proteomes" id="UP000094622">
    <property type="component" value="Unassembled WGS sequence"/>
</dbReference>
<protein>
    <submittedName>
        <fullName evidence="6">Uncharacterized protein</fullName>
    </submittedName>
</protein>
<organism evidence="6 7">
    <name type="scientific">Methylobrevis pamukkalensis</name>
    <dbReference type="NCBI Taxonomy" id="1439726"/>
    <lineage>
        <taxon>Bacteria</taxon>
        <taxon>Pseudomonadati</taxon>
        <taxon>Pseudomonadota</taxon>
        <taxon>Alphaproteobacteria</taxon>
        <taxon>Hyphomicrobiales</taxon>
        <taxon>Pleomorphomonadaceae</taxon>
        <taxon>Methylobrevis</taxon>
    </lineage>
</organism>
<dbReference type="PANTHER" id="PTHR12829:SF7">
    <property type="entry name" value="N6-ADENOSINE-METHYLTRANSFERASE CATALYTIC SUBUNIT"/>
    <property type="match status" value="1"/>
</dbReference>
<comment type="similarity">
    <text evidence="4">Belongs to the MT-A70-like family.</text>
</comment>
<proteinExistence type="inferred from homology"/>